<gene>
    <name evidence="1" type="ORF">Lche_1606</name>
</gene>
<accession>A0A0W0S8B4</accession>
<dbReference type="EMBL" id="LNXW01000013">
    <property type="protein sequence ID" value="KTC79586.1"/>
    <property type="molecule type" value="Genomic_DNA"/>
</dbReference>
<name>A0A0W0S8B4_9GAMM</name>
<protein>
    <submittedName>
        <fullName evidence="1">Uncharacterized protein</fullName>
    </submittedName>
</protein>
<evidence type="ECO:0000313" key="2">
    <source>
        <dbReference type="Proteomes" id="UP000054921"/>
    </source>
</evidence>
<sequence>MFKKTESKLSTSNVVLFIPFTVSENNFSLYIRALNWRNNLRSSEKMSTIIPSVVIYRHPDENEEDYELYDTAQFKFTPENLPANTVIYILADGTGDPDYVVNVNQIDYEHLGLEPYQLSIDAVAWRMKQCGLTPKLAQNLKEINLYICDERMTNDRLATYFAQELGEQYKDLTVNYYSATVSVPRLIVTEEGEKRIKKTACFNIELKDGKTQLVKAGYAHEHKHSIKVIDVLALERSTNYSAESKEAKALSLPTFRELSHTSSSVTSSSLVIEEISDTGMMPIDWDQKAQSGKVTLPDDNKAHQADIVSEVDFSRLTLEASQSKYQIIKTNQCKTILVWQDKTIFSFFKCAEKENKKNDGALNHDLSNQ</sequence>
<dbReference type="Proteomes" id="UP000054921">
    <property type="component" value="Unassembled WGS sequence"/>
</dbReference>
<proteinExistence type="predicted"/>
<reference evidence="1 2" key="1">
    <citation type="submission" date="2015-11" db="EMBL/GenBank/DDBJ databases">
        <title>Genomic analysis of 38 Legionella species identifies large and diverse effector repertoires.</title>
        <authorList>
            <person name="Burstein D."/>
            <person name="Amaro F."/>
            <person name="Zusman T."/>
            <person name="Lifshitz Z."/>
            <person name="Cohen O."/>
            <person name="Gilbert J.A."/>
            <person name="Pupko T."/>
            <person name="Shuman H.A."/>
            <person name="Segal G."/>
        </authorList>
    </citation>
    <scope>NUCLEOTIDE SEQUENCE [LARGE SCALE GENOMIC DNA]</scope>
    <source>
        <strain evidence="1 2">ORW</strain>
    </source>
</reference>
<evidence type="ECO:0000313" key="1">
    <source>
        <dbReference type="EMBL" id="KTC79586.1"/>
    </source>
</evidence>
<comment type="caution">
    <text evidence="1">The sequence shown here is derived from an EMBL/GenBank/DDBJ whole genome shotgun (WGS) entry which is preliminary data.</text>
</comment>
<dbReference type="AlphaFoldDB" id="A0A0W0S8B4"/>
<dbReference type="OrthoDB" id="5653784at2"/>
<organism evidence="1 2">
    <name type="scientific">Legionella cherrii</name>
    <dbReference type="NCBI Taxonomy" id="28084"/>
    <lineage>
        <taxon>Bacteria</taxon>
        <taxon>Pseudomonadati</taxon>
        <taxon>Pseudomonadota</taxon>
        <taxon>Gammaproteobacteria</taxon>
        <taxon>Legionellales</taxon>
        <taxon>Legionellaceae</taxon>
        <taxon>Legionella</taxon>
    </lineage>
</organism>
<dbReference type="PATRIC" id="fig|28084.5.peg.1742"/>
<dbReference type="RefSeq" id="WP_156413205.1">
    <property type="nucleotide sequence ID" value="NZ_LNXW01000013.1"/>
</dbReference>